<gene>
    <name evidence="1" type="ORF">GALL_94830</name>
</gene>
<name>A0A1J5SK53_9ZZZZ</name>
<sequence length="81" mass="9614">MWNELQKQTLKKLKIKIMKTQTNNFLAQLDKSEMAKLMQETKETVAVNNVTANHKTMLSAADVWNMQRMLMRPRVGRRYIF</sequence>
<comment type="caution">
    <text evidence="1">The sequence shown here is derived from an EMBL/GenBank/DDBJ whole genome shotgun (WGS) entry which is preliminary data.</text>
</comment>
<organism evidence="1">
    <name type="scientific">mine drainage metagenome</name>
    <dbReference type="NCBI Taxonomy" id="410659"/>
    <lineage>
        <taxon>unclassified sequences</taxon>
        <taxon>metagenomes</taxon>
        <taxon>ecological metagenomes</taxon>
    </lineage>
</organism>
<reference evidence="1" key="1">
    <citation type="submission" date="2016-10" db="EMBL/GenBank/DDBJ databases">
        <title>Sequence of Gallionella enrichment culture.</title>
        <authorList>
            <person name="Poehlein A."/>
            <person name="Muehling M."/>
            <person name="Daniel R."/>
        </authorList>
    </citation>
    <scope>NUCLEOTIDE SEQUENCE</scope>
</reference>
<accession>A0A1J5SK53</accession>
<dbReference type="AlphaFoldDB" id="A0A1J5SK53"/>
<protein>
    <submittedName>
        <fullName evidence="1">Uncharacterized protein</fullName>
    </submittedName>
</protein>
<evidence type="ECO:0000313" key="1">
    <source>
        <dbReference type="EMBL" id="OIR08315.1"/>
    </source>
</evidence>
<dbReference type="EMBL" id="MLJW01000032">
    <property type="protein sequence ID" value="OIR08315.1"/>
    <property type="molecule type" value="Genomic_DNA"/>
</dbReference>
<proteinExistence type="predicted"/>